<comment type="caution">
    <text evidence="1">The sequence shown here is derived from an EMBL/GenBank/DDBJ whole genome shotgun (WGS) entry which is preliminary data.</text>
</comment>
<accession>A0AAN9K8Z1</accession>
<evidence type="ECO:0000313" key="2">
    <source>
        <dbReference type="Proteomes" id="UP001367508"/>
    </source>
</evidence>
<name>A0AAN9K8Z1_CANGL</name>
<keyword evidence="2" id="KW-1185">Reference proteome</keyword>
<sequence>MHRLSPRLLSATTTIPFCNHLQQSMIYPFEFISPTSHEATCTIRVLHNEGSQDEDSDLDGYSTPLPLFFLALLVNHGIWKKL</sequence>
<gene>
    <name evidence="1" type="ORF">VNO77_36231</name>
</gene>
<dbReference type="EMBL" id="JAYMYQ010000009">
    <property type="protein sequence ID" value="KAK7312404.1"/>
    <property type="molecule type" value="Genomic_DNA"/>
</dbReference>
<reference evidence="1 2" key="1">
    <citation type="submission" date="2024-01" db="EMBL/GenBank/DDBJ databases">
        <title>The genomes of 5 underutilized Papilionoideae crops provide insights into root nodulation and disease resistanc.</title>
        <authorList>
            <person name="Jiang F."/>
        </authorList>
    </citation>
    <scope>NUCLEOTIDE SEQUENCE [LARGE SCALE GENOMIC DNA]</scope>
    <source>
        <strain evidence="1">LVBAO_FW01</strain>
        <tissue evidence="1">Leaves</tissue>
    </source>
</reference>
<evidence type="ECO:0000313" key="1">
    <source>
        <dbReference type="EMBL" id="KAK7312404.1"/>
    </source>
</evidence>
<proteinExistence type="predicted"/>
<dbReference type="AlphaFoldDB" id="A0AAN9K8Z1"/>
<protein>
    <submittedName>
        <fullName evidence="1">Uncharacterized protein</fullName>
    </submittedName>
</protein>
<organism evidence="1 2">
    <name type="scientific">Canavalia gladiata</name>
    <name type="common">Sword bean</name>
    <name type="synonym">Dolichos gladiatus</name>
    <dbReference type="NCBI Taxonomy" id="3824"/>
    <lineage>
        <taxon>Eukaryota</taxon>
        <taxon>Viridiplantae</taxon>
        <taxon>Streptophyta</taxon>
        <taxon>Embryophyta</taxon>
        <taxon>Tracheophyta</taxon>
        <taxon>Spermatophyta</taxon>
        <taxon>Magnoliopsida</taxon>
        <taxon>eudicotyledons</taxon>
        <taxon>Gunneridae</taxon>
        <taxon>Pentapetalae</taxon>
        <taxon>rosids</taxon>
        <taxon>fabids</taxon>
        <taxon>Fabales</taxon>
        <taxon>Fabaceae</taxon>
        <taxon>Papilionoideae</taxon>
        <taxon>50 kb inversion clade</taxon>
        <taxon>NPAAA clade</taxon>
        <taxon>indigoferoid/millettioid clade</taxon>
        <taxon>Phaseoleae</taxon>
        <taxon>Canavalia</taxon>
    </lineage>
</organism>
<dbReference type="Proteomes" id="UP001367508">
    <property type="component" value="Unassembled WGS sequence"/>
</dbReference>